<keyword evidence="1" id="KW-0732">Signal</keyword>
<protein>
    <recommendedName>
        <fullName evidence="4">Secreted protein</fullName>
    </recommendedName>
</protein>
<evidence type="ECO:0000313" key="2">
    <source>
        <dbReference type="EMBL" id="SFI89588.1"/>
    </source>
</evidence>
<evidence type="ECO:0000256" key="1">
    <source>
        <dbReference type="SAM" id="SignalP"/>
    </source>
</evidence>
<feature type="signal peptide" evidence="1">
    <location>
        <begin position="1"/>
        <end position="24"/>
    </location>
</feature>
<dbReference type="AlphaFoldDB" id="A0A1I3LXW7"/>
<organism evidence="2 3">
    <name type="scientific">Planctomicrobium piriforme</name>
    <dbReference type="NCBI Taxonomy" id="1576369"/>
    <lineage>
        <taxon>Bacteria</taxon>
        <taxon>Pseudomonadati</taxon>
        <taxon>Planctomycetota</taxon>
        <taxon>Planctomycetia</taxon>
        <taxon>Planctomycetales</taxon>
        <taxon>Planctomycetaceae</taxon>
        <taxon>Planctomicrobium</taxon>
    </lineage>
</organism>
<evidence type="ECO:0008006" key="4">
    <source>
        <dbReference type="Google" id="ProtNLM"/>
    </source>
</evidence>
<name>A0A1I3LXW7_9PLAN</name>
<dbReference type="SUPFAM" id="SSF51004">
    <property type="entry name" value="C-terminal (heme d1) domain of cytochrome cd1-nitrite reductase"/>
    <property type="match status" value="1"/>
</dbReference>
<dbReference type="InterPro" id="IPR011048">
    <property type="entry name" value="Haem_d1_sf"/>
</dbReference>
<dbReference type="InterPro" id="IPR015943">
    <property type="entry name" value="WD40/YVTN_repeat-like_dom_sf"/>
</dbReference>
<dbReference type="Proteomes" id="UP000199518">
    <property type="component" value="Unassembled WGS sequence"/>
</dbReference>
<accession>A0A1I3LXW7</accession>
<proteinExistence type="predicted"/>
<dbReference type="Gene3D" id="2.130.10.10">
    <property type="entry name" value="YVTN repeat-like/Quinoprotein amine dehydrogenase"/>
    <property type="match status" value="1"/>
</dbReference>
<gene>
    <name evidence="2" type="ORF">SAMN05421753_11399</name>
</gene>
<dbReference type="PROSITE" id="PS51257">
    <property type="entry name" value="PROKAR_LIPOPROTEIN"/>
    <property type="match status" value="1"/>
</dbReference>
<sequence>MQFCRKMITAGAVLASLHFVFVVACGQDSAVNHGETNSFPVIALDASKYKASDADSKKITELIGQLKEIKDPDYGFAPFMRGSRFAPIKDSAHFQLGVIMIDHQLKGSEALEQLVAFGPKALPQLLDQLTNATPTQLVMEHRQGFGGQWYGHEVRISLANPIERNTHAAHRDFLTDAGDSHARLIDRHHVTIGDVCFVIVGQIVSRGYEAVRYQPTMCQVINSPTHDPEIAEIVRSIWSDARPAQRLLDSLLFDFYKDDDLASEAAMRLLFYFPGETTNLIANRTVSLDLSRPNDNEEWERIRERNGVDVPELLEAIRNFQDPKITDALMFVVEHTEDPMTLQAALTDVVVERAPDLVFNRIRHFLSAAPQPEQGPYGEECDLLKAAAKYFPDKSKVLFDSYRGHNTQTTLLSTIYALDQPSASRPWMIDDLVKLLDDRTETGMQYGPDYDRQPLRICDVAAKVLSNGHLKDVRFEFEKNSVYLDQQIEKIRSVAAGAEGVQFPTPDDFKLPSDLPQRTAKRTFEVDKSLILVHPFSNDEIIFAACGGPTQKGWGRETIQINASTGEQLSRVLIDDWNGGVSLLENGLAERQFAYHGNEGGDVQIRDTRTGQLLKTLSTPFHDGVSHDDPLQIRDLSDIAVCGTRSQWIIAVTPDGALHSIDAETGTHRIEWKEDSMHPRVIGIKGTSSVLLEGIGEKSLFNIPPRIWDQSTQTLTTVTKVPFGGWRAAWGDLAWNNSNGRASLWNLAIRQSITLPTSEIPIVDITTDEKQSRLFVLRQDGFIEVLEVVNRTTLNPIFRLAPSQTELDVSMFLREDGRRLFWLGRPPKSQNMPATETPDFSVVAVFDVE</sequence>
<evidence type="ECO:0000313" key="3">
    <source>
        <dbReference type="Proteomes" id="UP000199518"/>
    </source>
</evidence>
<reference evidence="3" key="1">
    <citation type="submission" date="2016-10" db="EMBL/GenBank/DDBJ databases">
        <authorList>
            <person name="Varghese N."/>
            <person name="Submissions S."/>
        </authorList>
    </citation>
    <scope>NUCLEOTIDE SEQUENCE [LARGE SCALE GENOMIC DNA]</scope>
    <source>
        <strain evidence="3">DSM 26348</strain>
    </source>
</reference>
<keyword evidence="3" id="KW-1185">Reference proteome</keyword>
<feature type="chain" id="PRO_5011595281" description="Secreted protein" evidence="1">
    <location>
        <begin position="25"/>
        <end position="849"/>
    </location>
</feature>
<dbReference type="EMBL" id="FOQD01000013">
    <property type="protein sequence ID" value="SFI89588.1"/>
    <property type="molecule type" value="Genomic_DNA"/>
</dbReference>